<dbReference type="Proteomes" id="UP001521116">
    <property type="component" value="Unassembled WGS sequence"/>
</dbReference>
<dbReference type="Pfam" id="PF01900">
    <property type="entry name" value="RNase_P_Rpp14"/>
    <property type="match status" value="1"/>
</dbReference>
<organism evidence="4 5">
    <name type="scientific">Neofusicoccum ribis</name>
    <dbReference type="NCBI Taxonomy" id="45134"/>
    <lineage>
        <taxon>Eukaryota</taxon>
        <taxon>Fungi</taxon>
        <taxon>Dikarya</taxon>
        <taxon>Ascomycota</taxon>
        <taxon>Pezizomycotina</taxon>
        <taxon>Dothideomycetes</taxon>
        <taxon>Dothideomycetes incertae sedis</taxon>
        <taxon>Botryosphaeriales</taxon>
        <taxon>Botryosphaeriaceae</taxon>
        <taxon>Neofusicoccum</taxon>
    </lineage>
</organism>
<dbReference type="SUPFAM" id="SSF160350">
    <property type="entry name" value="Rnp2-like"/>
    <property type="match status" value="1"/>
</dbReference>
<dbReference type="PANTHER" id="PTHR15441:SF2">
    <property type="entry name" value="RIBONUCLEASE P_MRP PROTEIN SUBUNIT POP5"/>
    <property type="match status" value="1"/>
</dbReference>
<evidence type="ECO:0000313" key="4">
    <source>
        <dbReference type="EMBL" id="KAL1627983.1"/>
    </source>
</evidence>
<dbReference type="PANTHER" id="PTHR15441">
    <property type="entry name" value="RIBONUCLEASE P PROTEIN SUBUNIT P14"/>
    <property type="match status" value="1"/>
</dbReference>
<accession>A0ABR3SRL0</accession>
<feature type="compositionally biased region" description="Acidic residues" evidence="3">
    <location>
        <begin position="170"/>
        <end position="193"/>
    </location>
</feature>
<keyword evidence="5" id="KW-1185">Reference proteome</keyword>
<evidence type="ECO:0000256" key="3">
    <source>
        <dbReference type="SAM" id="MobiDB-lite"/>
    </source>
</evidence>
<name>A0ABR3SRL0_9PEZI</name>
<feature type="region of interest" description="Disordered" evidence="3">
    <location>
        <begin position="158"/>
        <end position="193"/>
    </location>
</feature>
<dbReference type="InterPro" id="IPR038085">
    <property type="entry name" value="Rnp2-like_sf"/>
</dbReference>
<gene>
    <name evidence="4" type="primary">POP5</name>
    <name evidence="4" type="ORF">SLS56_006126</name>
</gene>
<comment type="caution">
    <text evidence="4">The sequence shown here is derived from an EMBL/GenBank/DDBJ whole genome shotgun (WGS) entry which is preliminary data.</text>
</comment>
<dbReference type="EMBL" id="JAJVDC020000067">
    <property type="protein sequence ID" value="KAL1627983.1"/>
    <property type="molecule type" value="Genomic_DNA"/>
</dbReference>
<proteinExistence type="inferred from homology"/>
<comment type="similarity">
    <text evidence="1">Belongs to the eukaryotic/archaeal RNase P protein component 2 family.</text>
</comment>
<evidence type="ECO:0000256" key="2">
    <source>
        <dbReference type="ARBA" id="ARBA00022694"/>
    </source>
</evidence>
<protein>
    <submittedName>
        <fullName evidence="4">RNA-binding protein pop5</fullName>
    </submittedName>
</protein>
<keyword evidence="2" id="KW-0819">tRNA processing</keyword>
<evidence type="ECO:0000256" key="1">
    <source>
        <dbReference type="ARBA" id="ARBA00010800"/>
    </source>
</evidence>
<dbReference type="Gene3D" id="3.30.70.3250">
    <property type="entry name" value="Ribonuclease P, Pop5 subunit"/>
    <property type="match status" value="1"/>
</dbReference>
<dbReference type="InterPro" id="IPR002759">
    <property type="entry name" value="Pop5/Rpp14/Rnp2-like"/>
</dbReference>
<reference evidence="4 5" key="1">
    <citation type="submission" date="2024-02" db="EMBL/GenBank/DDBJ databases">
        <title>De novo assembly and annotation of 12 fungi associated with fruit tree decline syndrome in Ontario, Canada.</title>
        <authorList>
            <person name="Sulman M."/>
            <person name="Ellouze W."/>
            <person name="Ilyukhin E."/>
        </authorList>
    </citation>
    <scope>NUCLEOTIDE SEQUENCE [LARGE SCALE GENOMIC DNA]</scope>
    <source>
        <strain evidence="4 5">M1-105</strain>
    </source>
</reference>
<evidence type="ECO:0000313" key="5">
    <source>
        <dbReference type="Proteomes" id="UP001521116"/>
    </source>
</evidence>
<sequence length="193" mass="20903">MVRLKHRYLLVNFLYPPSPATPSRSAGALPDVVHFHRPSSDKLTAGLLVKIIRDGIADLFGDYGAGMTGSTLTIKYFSPATSTAIIRVARNHYRLVWAALTFTTRLPHPVNQDCVVQVVRVSGTIRKAEEEAIRRAKQAILQARRATGDNVLSADALLSKPGGGSFDAAKDDEDAPMEGIVDDEDDEGDDSDA</sequence>